<dbReference type="PROSITE" id="PS00616">
    <property type="entry name" value="HIS_ACID_PHOSPHAT_1"/>
    <property type="match status" value="1"/>
</dbReference>
<dbReference type="SUPFAM" id="SSF53254">
    <property type="entry name" value="Phosphoglycerate mutase-like"/>
    <property type="match status" value="1"/>
</dbReference>
<evidence type="ECO:0000256" key="4">
    <source>
        <dbReference type="SAM" id="MobiDB-lite"/>
    </source>
</evidence>
<evidence type="ECO:0000256" key="2">
    <source>
        <dbReference type="ARBA" id="ARBA00012632"/>
    </source>
</evidence>
<dbReference type="InterPro" id="IPR033379">
    <property type="entry name" value="Acid_Pase_AS"/>
</dbReference>
<proteinExistence type="inferred from homology"/>
<keyword evidence="3" id="KW-0378">Hydrolase</keyword>
<keyword evidence="7" id="KW-1185">Reference proteome</keyword>
<dbReference type="PANTHER" id="PTHR20963">
    <property type="entry name" value="MULTIPLE INOSITOL POLYPHOSPHATE PHOSPHATASE-RELATED"/>
    <property type="match status" value="1"/>
</dbReference>
<keyword evidence="5" id="KW-0472">Membrane</keyword>
<dbReference type="PROSITE" id="PS00778">
    <property type="entry name" value="HIS_ACID_PHOSPHAT_2"/>
    <property type="match status" value="1"/>
</dbReference>
<dbReference type="GO" id="GO:0016158">
    <property type="term" value="F:inositol hexakisphosphate 3-phosphatase activity"/>
    <property type="evidence" value="ECO:0007669"/>
    <property type="project" value="UniProtKB-EC"/>
</dbReference>
<dbReference type="InterPro" id="IPR029033">
    <property type="entry name" value="His_PPase_superfam"/>
</dbReference>
<dbReference type="GeneID" id="87923273"/>
<gene>
    <name evidence="6" type="ORF">Triagg1_8513</name>
</gene>
<organism evidence="6 7">
    <name type="scientific">Trichoderma aggressivum f. europaeum</name>
    <dbReference type="NCBI Taxonomy" id="173218"/>
    <lineage>
        <taxon>Eukaryota</taxon>
        <taxon>Fungi</taxon>
        <taxon>Dikarya</taxon>
        <taxon>Ascomycota</taxon>
        <taxon>Pezizomycotina</taxon>
        <taxon>Sordariomycetes</taxon>
        <taxon>Hypocreomycetidae</taxon>
        <taxon>Hypocreales</taxon>
        <taxon>Hypocreaceae</taxon>
        <taxon>Trichoderma</taxon>
    </lineage>
</organism>
<feature type="region of interest" description="Disordered" evidence="4">
    <location>
        <begin position="490"/>
        <end position="516"/>
    </location>
</feature>
<dbReference type="Pfam" id="PF00328">
    <property type="entry name" value="His_Phos_2"/>
    <property type="match status" value="1"/>
</dbReference>
<feature type="transmembrane region" description="Helical" evidence="5">
    <location>
        <begin position="532"/>
        <end position="558"/>
    </location>
</feature>
<dbReference type="Proteomes" id="UP001273209">
    <property type="component" value="Unassembled WGS sequence"/>
</dbReference>
<evidence type="ECO:0000256" key="1">
    <source>
        <dbReference type="ARBA" id="ARBA00005375"/>
    </source>
</evidence>
<comment type="caution">
    <text evidence="6">The sequence shown here is derived from an EMBL/GenBank/DDBJ whole genome shotgun (WGS) entry which is preliminary data.</text>
</comment>
<feature type="compositionally biased region" description="Basic and acidic residues" evidence="4">
    <location>
        <begin position="752"/>
        <end position="763"/>
    </location>
</feature>
<keyword evidence="5" id="KW-1133">Transmembrane helix</keyword>
<feature type="region of interest" description="Disordered" evidence="4">
    <location>
        <begin position="667"/>
        <end position="763"/>
    </location>
</feature>
<feature type="region of interest" description="Disordered" evidence="4">
    <location>
        <begin position="611"/>
        <end position="646"/>
    </location>
</feature>
<evidence type="ECO:0000256" key="3">
    <source>
        <dbReference type="ARBA" id="ARBA00022801"/>
    </source>
</evidence>
<keyword evidence="5" id="KW-0812">Transmembrane</keyword>
<evidence type="ECO:0000256" key="5">
    <source>
        <dbReference type="SAM" id="Phobius"/>
    </source>
</evidence>
<protein>
    <recommendedName>
        <fullName evidence="2">3-phytase</fullName>
        <ecNumber evidence="2">3.1.3.8</ecNumber>
    </recommendedName>
</protein>
<dbReference type="GO" id="GO:0003993">
    <property type="term" value="F:acid phosphatase activity"/>
    <property type="evidence" value="ECO:0007669"/>
    <property type="project" value="TreeGrafter"/>
</dbReference>
<dbReference type="Gene3D" id="3.40.50.1240">
    <property type="entry name" value="Phosphoglycerate mutase-like"/>
    <property type="match status" value="1"/>
</dbReference>
<dbReference type="RefSeq" id="XP_062752509.1">
    <property type="nucleotide sequence ID" value="XM_062903368.1"/>
</dbReference>
<comment type="similarity">
    <text evidence="1">Belongs to the histidine acid phosphatase family.</text>
</comment>
<dbReference type="CDD" id="cd07061">
    <property type="entry name" value="HP_HAP_like"/>
    <property type="match status" value="1"/>
</dbReference>
<evidence type="ECO:0000313" key="7">
    <source>
        <dbReference type="Proteomes" id="UP001273209"/>
    </source>
</evidence>
<dbReference type="InterPro" id="IPR000560">
    <property type="entry name" value="His_Pase_clade-2"/>
</dbReference>
<dbReference type="AlphaFoldDB" id="A0AAE1LZV1"/>
<dbReference type="PANTHER" id="PTHR20963:SF24">
    <property type="entry name" value="3-PHYTASE B"/>
    <property type="match status" value="1"/>
</dbReference>
<dbReference type="EMBL" id="JAWRVG010000042">
    <property type="protein sequence ID" value="KAK4065744.1"/>
    <property type="molecule type" value="Genomic_DNA"/>
</dbReference>
<name>A0AAE1LZV1_9HYPO</name>
<accession>A0AAE1LZV1</accession>
<reference evidence="6" key="1">
    <citation type="submission" date="2023-11" db="EMBL/GenBank/DDBJ databases">
        <title>The genome sequences of three competitors of mushroom-forming fungi.</title>
        <authorList>
            <person name="Beijen E."/>
            <person name="Ohm R.A."/>
        </authorList>
    </citation>
    <scope>NUCLEOTIDE SEQUENCE</scope>
    <source>
        <strain evidence="6">CBS 100526</strain>
    </source>
</reference>
<dbReference type="EC" id="3.1.3.8" evidence="2"/>
<sequence length="763" mass="83217">MPVPRIIAAIRGAVSRDTYKYSAIPEPEAEASGRQALTRRPSVYESSSQGQTRLIKMSLGGMALFAILLTMVSLGRAKSYSACEAVGNCTADVSHIWGQYSPVFAVPSTIDASIPSGCNVTFAQILSRHGARAPTQKKSDFYRDMIVRIQSNVKNYGKGFEFLKDYDYHLGVDDLTLFGEQQMVDSGTAFFQRYRDLASQFDPFVRASGSDRVVVSAQRFVEGYYKAQDRGASNPVKSILVLPEEDGFNNTLNHGSCPAFEEGPASEIVATHQKIWLGVFGPAITKRLNSKLPGANLTLTETIFMMDLCPFNTVANTSLVASDFCRLFSMDEWASYDYFQSLDKWYGYGKGNPLGPSQGVGFGNELVARLTGTPVDDDTTTNSTLDSSPETFPLNSKLYADFSHDNTMSSIFAALGLFNSTMDLPLKYKLSPRRLRGFSASWVVPFGARMYLEKMQCSDASEELVRVILNDRVVPLRTCNSDRLGRFAKKQQGPPVFQAQEPSPGIPGPDSSDKVPKAEVARRQQSQTPKEIMVSTAGGIVIAIVVILVAAAVGWVVFSQLRARRLGLPPPSLSSYLPWHKSDTPYGPPRPARGGVVGWFNDLTRKFKHRNDRSATGAYEQSLHSGSGPGNRGFGPLDPDDAWDSRVGNEADGYGYYEQELGGHTEYTGANYGGSRLGPAPPAHAGYEEDVERGRRPSRDAGAATAAEAGRRQNPFDDDAQVSLRGVSPRPMDMAAAGHRAGERPGSSGSSHAERRSIFREDV</sequence>
<evidence type="ECO:0000313" key="6">
    <source>
        <dbReference type="EMBL" id="KAK4065744.1"/>
    </source>
</evidence>